<comment type="caution">
    <text evidence="2">The sequence shown here is derived from an EMBL/GenBank/DDBJ whole genome shotgun (WGS) entry which is preliminary data.</text>
</comment>
<evidence type="ECO:0000256" key="1">
    <source>
        <dbReference type="SAM" id="MobiDB-lite"/>
    </source>
</evidence>
<proteinExistence type="predicted"/>
<dbReference type="PANTHER" id="PTHR20933:SF4">
    <property type="entry name" value="F-BOX INVOLVED IN POLYQ PATHOGENESIS, ISOFORM A"/>
    <property type="match status" value="1"/>
</dbReference>
<dbReference type="Gene3D" id="3.80.10.10">
    <property type="entry name" value="Ribonuclease Inhibitor"/>
    <property type="match status" value="1"/>
</dbReference>
<dbReference type="InterPro" id="IPR032675">
    <property type="entry name" value="LRR_dom_sf"/>
</dbReference>
<evidence type="ECO:0008006" key="4">
    <source>
        <dbReference type="Google" id="ProtNLM"/>
    </source>
</evidence>
<accession>A0ABR1E5A2</accession>
<name>A0ABR1E5A2_NECAM</name>
<dbReference type="Proteomes" id="UP001303046">
    <property type="component" value="Unassembled WGS sequence"/>
</dbReference>
<dbReference type="PANTHER" id="PTHR20933">
    <property type="entry name" value="F-BOX ONLY PROTEIN 33"/>
    <property type="match status" value="1"/>
</dbReference>
<evidence type="ECO:0000313" key="3">
    <source>
        <dbReference type="Proteomes" id="UP001303046"/>
    </source>
</evidence>
<keyword evidence="3" id="KW-1185">Reference proteome</keyword>
<evidence type="ECO:0000313" key="2">
    <source>
        <dbReference type="EMBL" id="KAK6756941.1"/>
    </source>
</evidence>
<feature type="region of interest" description="Disordered" evidence="1">
    <location>
        <begin position="133"/>
        <end position="153"/>
    </location>
</feature>
<dbReference type="SUPFAM" id="SSF52047">
    <property type="entry name" value="RNI-like"/>
    <property type="match status" value="1"/>
</dbReference>
<gene>
    <name evidence="2" type="primary">Necator_chrV.g19811</name>
    <name evidence="2" type="ORF">RB195_015019</name>
</gene>
<protein>
    <recommendedName>
        <fullName evidence="4">Leucine Rich repeat-containing domain protein</fullName>
    </recommendedName>
</protein>
<sequence>MEAVTNMYDMTRRVTMHDAGGDLKAKLDQIEADDEEVTGSCLKLVLQRCRKLKSLFLAHTTLDNTTIKAIEWEKTRIEELDVKGTELLSDTLISLLTRLPYLRWLDASWLENMTDQELELFPLLFLKRLGTGQQNQGNGKESPDGFSANASET</sequence>
<dbReference type="EMBL" id="JAVFWL010000005">
    <property type="protein sequence ID" value="KAK6756941.1"/>
    <property type="molecule type" value="Genomic_DNA"/>
</dbReference>
<reference evidence="2 3" key="1">
    <citation type="submission" date="2023-08" db="EMBL/GenBank/DDBJ databases">
        <title>A Necator americanus chromosomal reference genome.</title>
        <authorList>
            <person name="Ilik V."/>
            <person name="Petrzelkova K.J."/>
            <person name="Pardy F."/>
            <person name="Fuh T."/>
            <person name="Niatou-Singa F.S."/>
            <person name="Gouil Q."/>
            <person name="Baker L."/>
            <person name="Ritchie M.E."/>
            <person name="Jex A.R."/>
            <person name="Gazzola D."/>
            <person name="Li H."/>
            <person name="Toshio Fujiwara R."/>
            <person name="Zhan B."/>
            <person name="Aroian R.V."/>
            <person name="Pafco B."/>
            <person name="Schwarz E.M."/>
        </authorList>
    </citation>
    <scope>NUCLEOTIDE SEQUENCE [LARGE SCALE GENOMIC DNA]</scope>
    <source>
        <strain evidence="2 3">Aroian</strain>
        <tissue evidence="2">Whole animal</tissue>
    </source>
</reference>
<organism evidence="2 3">
    <name type="scientific">Necator americanus</name>
    <name type="common">Human hookworm</name>
    <dbReference type="NCBI Taxonomy" id="51031"/>
    <lineage>
        <taxon>Eukaryota</taxon>
        <taxon>Metazoa</taxon>
        <taxon>Ecdysozoa</taxon>
        <taxon>Nematoda</taxon>
        <taxon>Chromadorea</taxon>
        <taxon>Rhabditida</taxon>
        <taxon>Rhabditina</taxon>
        <taxon>Rhabditomorpha</taxon>
        <taxon>Strongyloidea</taxon>
        <taxon>Ancylostomatidae</taxon>
        <taxon>Bunostominae</taxon>
        <taxon>Necator</taxon>
    </lineage>
</organism>